<evidence type="ECO:0000256" key="1">
    <source>
        <dbReference type="SAM" id="MobiDB-lite"/>
    </source>
</evidence>
<gene>
    <name evidence="2" type="ORF">AVEN_13069_1</name>
</gene>
<evidence type="ECO:0000313" key="2">
    <source>
        <dbReference type="EMBL" id="GBL87442.1"/>
    </source>
</evidence>
<feature type="region of interest" description="Disordered" evidence="1">
    <location>
        <begin position="1"/>
        <end position="22"/>
    </location>
</feature>
<sequence>MASAQLLQNHASSFPEEKVLKQ</sequence>
<reference evidence="2 3" key="1">
    <citation type="journal article" date="2019" name="Sci. Rep.">
        <title>Orb-weaving spider Araneus ventricosus genome elucidates the spidroin gene catalogue.</title>
        <authorList>
            <person name="Kono N."/>
            <person name="Nakamura H."/>
            <person name="Ohtoshi R."/>
            <person name="Moran D.A.P."/>
            <person name="Shinohara A."/>
            <person name="Yoshida Y."/>
            <person name="Fujiwara M."/>
            <person name="Mori M."/>
            <person name="Tomita M."/>
            <person name="Arakawa K."/>
        </authorList>
    </citation>
    <scope>NUCLEOTIDE SEQUENCE [LARGE SCALE GENOMIC DNA]</scope>
</reference>
<name>A0A4Y2B538_ARAVE</name>
<keyword evidence="3" id="KW-1185">Reference proteome</keyword>
<proteinExistence type="predicted"/>
<organism evidence="2 3">
    <name type="scientific">Araneus ventricosus</name>
    <name type="common">Orbweaver spider</name>
    <name type="synonym">Epeira ventricosa</name>
    <dbReference type="NCBI Taxonomy" id="182803"/>
    <lineage>
        <taxon>Eukaryota</taxon>
        <taxon>Metazoa</taxon>
        <taxon>Ecdysozoa</taxon>
        <taxon>Arthropoda</taxon>
        <taxon>Chelicerata</taxon>
        <taxon>Arachnida</taxon>
        <taxon>Araneae</taxon>
        <taxon>Araneomorphae</taxon>
        <taxon>Entelegynae</taxon>
        <taxon>Araneoidea</taxon>
        <taxon>Araneidae</taxon>
        <taxon>Araneus</taxon>
    </lineage>
</organism>
<protein>
    <submittedName>
        <fullName evidence="2">Uncharacterized protein</fullName>
    </submittedName>
</protein>
<accession>A0A4Y2B538</accession>
<comment type="caution">
    <text evidence="2">The sequence shown here is derived from an EMBL/GenBank/DDBJ whole genome shotgun (WGS) entry which is preliminary data.</text>
</comment>
<feature type="compositionally biased region" description="Polar residues" evidence="1">
    <location>
        <begin position="1"/>
        <end position="12"/>
    </location>
</feature>
<dbReference type="EMBL" id="BGPR01082511">
    <property type="protein sequence ID" value="GBL87442.1"/>
    <property type="molecule type" value="Genomic_DNA"/>
</dbReference>
<dbReference type="AlphaFoldDB" id="A0A4Y2B538"/>
<evidence type="ECO:0000313" key="3">
    <source>
        <dbReference type="Proteomes" id="UP000499080"/>
    </source>
</evidence>
<feature type="non-terminal residue" evidence="2">
    <location>
        <position position="22"/>
    </location>
</feature>
<dbReference type="Proteomes" id="UP000499080">
    <property type="component" value="Unassembled WGS sequence"/>
</dbReference>